<dbReference type="EMBL" id="CP093442">
    <property type="protein sequence ID" value="UOE99898.1"/>
    <property type="molecule type" value="Genomic_DNA"/>
</dbReference>
<gene>
    <name evidence="3" type="ORF">MNR06_09330</name>
</gene>
<keyword evidence="4" id="KW-1185">Reference proteome</keyword>
<dbReference type="Pfam" id="PF07705">
    <property type="entry name" value="CARDB"/>
    <property type="match status" value="1"/>
</dbReference>
<evidence type="ECO:0000313" key="4">
    <source>
        <dbReference type="Proteomes" id="UP000830116"/>
    </source>
</evidence>
<dbReference type="Gene3D" id="2.60.40.10">
    <property type="entry name" value="Immunoglobulins"/>
    <property type="match status" value="1"/>
</dbReference>
<dbReference type="Proteomes" id="UP000830116">
    <property type="component" value="Chromosome"/>
</dbReference>
<protein>
    <recommendedName>
        <fullName evidence="2">CARDB domain-containing protein</fullName>
    </recommendedName>
</protein>
<organism evidence="3 4">
    <name type="scientific">Bdellovibrio reynosensis</name>
    <dbReference type="NCBI Taxonomy" id="2835041"/>
    <lineage>
        <taxon>Bacteria</taxon>
        <taxon>Pseudomonadati</taxon>
        <taxon>Bdellovibrionota</taxon>
        <taxon>Bdellovibrionia</taxon>
        <taxon>Bdellovibrionales</taxon>
        <taxon>Pseudobdellovibrionaceae</taxon>
        <taxon>Bdellovibrio</taxon>
    </lineage>
</organism>
<dbReference type="InterPro" id="IPR024079">
    <property type="entry name" value="MetalloPept_cat_dom_sf"/>
</dbReference>
<sequence length="365" mass="40477">MKHLFLFLMSLLFVLPASAYQYWVCLDRDLKWETNTVHLRAGAVSFANASWQNALSTSVSRWNQNPSKFRYTLGFGDTGVRRGNGENEVWFSSDPDALDGAPAIAWTWYECIDYWIFGKTVKMTEVDVIFDVAEAYTPFVSNKSSLWEYGGSNRPFITTAIHELGHGLGLAHVNYTYNVMGSDWTHIHVNGSSARPYVGEDTSAGARHLYGNASPLIQDLSTTHWKYGSADGEYSDHVKTKVYTSTGGALATETINGETYYRVNAGQTVQVEFTFENSGASTQSSVPVGFYFSTNDLITTLDTKLRSIVLNLAPDFVHTRKDTVTIPSGLASGSLRWIGVIVDDTNSRSEVTETNNATYLPIKIN</sequence>
<evidence type="ECO:0000259" key="2">
    <source>
        <dbReference type="Pfam" id="PF07705"/>
    </source>
</evidence>
<evidence type="ECO:0000256" key="1">
    <source>
        <dbReference type="SAM" id="SignalP"/>
    </source>
</evidence>
<dbReference type="Gene3D" id="3.40.390.10">
    <property type="entry name" value="Collagenase (Catalytic Domain)"/>
    <property type="match status" value="1"/>
</dbReference>
<dbReference type="InterPro" id="IPR013783">
    <property type="entry name" value="Ig-like_fold"/>
</dbReference>
<accession>A0ABY4C4Z4</accession>
<dbReference type="RefSeq" id="WP_243535332.1">
    <property type="nucleotide sequence ID" value="NZ_CP093442.1"/>
</dbReference>
<dbReference type="InterPro" id="IPR011635">
    <property type="entry name" value="CARDB"/>
</dbReference>
<keyword evidence="1" id="KW-0732">Signal</keyword>
<reference evidence="3" key="1">
    <citation type="submission" date="2022-03" db="EMBL/GenBank/DDBJ databases">
        <title>Genome Identification and Characterization of new species Bdellovibrio reynosense LBG001 sp. nov. from a Mexico soil sample.</title>
        <authorList>
            <person name="Camilli A."/>
            <person name="Ajao Y."/>
            <person name="Guo X."/>
        </authorList>
    </citation>
    <scope>NUCLEOTIDE SEQUENCE</scope>
    <source>
        <strain evidence="3">LBG001</strain>
    </source>
</reference>
<feature type="domain" description="CARDB" evidence="2">
    <location>
        <begin position="261"/>
        <end position="357"/>
    </location>
</feature>
<feature type="chain" id="PRO_5046367965" description="CARDB domain-containing protein" evidence="1">
    <location>
        <begin position="20"/>
        <end position="365"/>
    </location>
</feature>
<name>A0ABY4C4Z4_9BACT</name>
<dbReference type="SUPFAM" id="SSF55486">
    <property type="entry name" value="Metalloproteases ('zincins'), catalytic domain"/>
    <property type="match status" value="1"/>
</dbReference>
<proteinExistence type="predicted"/>
<feature type="signal peptide" evidence="1">
    <location>
        <begin position="1"/>
        <end position="19"/>
    </location>
</feature>
<evidence type="ECO:0000313" key="3">
    <source>
        <dbReference type="EMBL" id="UOE99898.1"/>
    </source>
</evidence>